<gene>
    <name evidence="1" type="ORF">JKP88DRAFT_290084</name>
</gene>
<keyword evidence="2" id="KW-1185">Reference proteome</keyword>
<dbReference type="InterPro" id="IPR010994">
    <property type="entry name" value="RuvA_2-like"/>
</dbReference>
<proteinExistence type="predicted"/>
<evidence type="ECO:0000313" key="1">
    <source>
        <dbReference type="EMBL" id="KAG5184190.1"/>
    </source>
</evidence>
<protein>
    <submittedName>
        <fullName evidence="1">Uncharacterized protein</fullName>
    </submittedName>
</protein>
<comment type="caution">
    <text evidence="1">The sequence shown here is derived from an EMBL/GenBank/DDBJ whole genome shotgun (WGS) entry which is preliminary data.</text>
</comment>
<sequence length="361" mass="37095">MDEGPQLHAAAAREAQDLQSAVASATEGITQDNNGGGAVAIAQQFLDAGAGEALMEALAASTASYAAASALSALAALAHHGGCAAQLLAAGAAEAIMAAIAIHCACEVVVKALQCDALGRCSLDLSLKALAALAAAAESHSRAVALSLVEAGASILEELRELLLAGKAAETKQLYRNALDCYVSASVLLPGDERLVNKVARLKELAGVDENCTPNADATAASEQQDGEEEDIAELLFSHNWCDGGDGNGGNAVHAASAAAVTSETAKFGGATVVEAGGTLDVQEIKMEIKSEVEMRLLDVVNNGDEAQLRQLWGIGPKRACLIMEARTTSPFRALEDLERIGMYRTQVIKATQALLSDDAC</sequence>
<dbReference type="Proteomes" id="UP000664859">
    <property type="component" value="Unassembled WGS sequence"/>
</dbReference>
<dbReference type="Gene3D" id="1.10.150.280">
    <property type="entry name" value="AF1531-like domain"/>
    <property type="match status" value="1"/>
</dbReference>
<evidence type="ECO:0000313" key="2">
    <source>
        <dbReference type="Proteomes" id="UP000664859"/>
    </source>
</evidence>
<dbReference type="AlphaFoldDB" id="A0A835Z367"/>
<name>A0A835Z367_9STRA</name>
<reference evidence="1" key="1">
    <citation type="submission" date="2021-02" db="EMBL/GenBank/DDBJ databases">
        <title>First Annotated Genome of the Yellow-green Alga Tribonema minus.</title>
        <authorList>
            <person name="Mahan K.M."/>
        </authorList>
    </citation>
    <scope>NUCLEOTIDE SEQUENCE</scope>
    <source>
        <strain evidence="1">UTEX B ZZ1240</strain>
    </source>
</reference>
<dbReference type="EMBL" id="JAFCMP010000177">
    <property type="protein sequence ID" value="KAG5184190.1"/>
    <property type="molecule type" value="Genomic_DNA"/>
</dbReference>
<organism evidence="1 2">
    <name type="scientific">Tribonema minus</name>
    <dbReference type="NCBI Taxonomy" id="303371"/>
    <lineage>
        <taxon>Eukaryota</taxon>
        <taxon>Sar</taxon>
        <taxon>Stramenopiles</taxon>
        <taxon>Ochrophyta</taxon>
        <taxon>PX clade</taxon>
        <taxon>Xanthophyceae</taxon>
        <taxon>Tribonematales</taxon>
        <taxon>Tribonemataceae</taxon>
        <taxon>Tribonema</taxon>
    </lineage>
</organism>
<dbReference type="SUPFAM" id="SSF47781">
    <property type="entry name" value="RuvA domain 2-like"/>
    <property type="match status" value="1"/>
</dbReference>
<accession>A0A835Z367</accession>